<reference evidence="1 2" key="1">
    <citation type="journal article" date="2016" name="Sci. Rep.">
        <title>The Dendrobium catenatum Lindl. genome sequence provides insights into polysaccharide synthase, floral development and adaptive evolution.</title>
        <authorList>
            <person name="Zhang G.Q."/>
            <person name="Xu Q."/>
            <person name="Bian C."/>
            <person name="Tsai W.C."/>
            <person name="Yeh C.M."/>
            <person name="Liu K.W."/>
            <person name="Yoshida K."/>
            <person name="Zhang L.S."/>
            <person name="Chang S.B."/>
            <person name="Chen F."/>
            <person name="Shi Y."/>
            <person name="Su Y.Y."/>
            <person name="Zhang Y.Q."/>
            <person name="Chen L.J."/>
            <person name="Yin Y."/>
            <person name="Lin M."/>
            <person name="Huang H."/>
            <person name="Deng H."/>
            <person name="Wang Z.W."/>
            <person name="Zhu S.L."/>
            <person name="Zhao X."/>
            <person name="Deng C."/>
            <person name="Niu S.C."/>
            <person name="Huang J."/>
            <person name="Wang M."/>
            <person name="Liu G.H."/>
            <person name="Yang H.J."/>
            <person name="Xiao X.J."/>
            <person name="Hsiao Y.Y."/>
            <person name="Wu W.L."/>
            <person name="Chen Y.Y."/>
            <person name="Mitsuda N."/>
            <person name="Ohme-Takagi M."/>
            <person name="Luo Y.B."/>
            <person name="Van de Peer Y."/>
            <person name="Liu Z.J."/>
        </authorList>
    </citation>
    <scope>NUCLEOTIDE SEQUENCE [LARGE SCALE GENOMIC DNA]</scope>
    <source>
        <tissue evidence="1">The whole plant</tissue>
    </source>
</reference>
<accession>A0A2I0VXJ7</accession>
<keyword evidence="2" id="KW-1185">Reference proteome</keyword>
<evidence type="ECO:0000313" key="2">
    <source>
        <dbReference type="Proteomes" id="UP000233837"/>
    </source>
</evidence>
<dbReference type="AlphaFoldDB" id="A0A2I0VXJ7"/>
<name>A0A2I0VXJ7_9ASPA</name>
<dbReference type="PANTHER" id="PTHR33116">
    <property type="entry name" value="REVERSE TRANSCRIPTASE ZINC-BINDING DOMAIN-CONTAINING PROTEIN-RELATED-RELATED"/>
    <property type="match status" value="1"/>
</dbReference>
<sequence length="281" mass="31975">MVNPQKSAILFSKDAAQANDICEILNVNISATPIKYLGLPIFYKKLKFQDFQPLIHKISSSLDGWKAKLLSFARRIQLLKFTISNTLAYWIHGSIIPKGCCKIINRMCPRFLYFGSINSRKLHTIAWKDTCVPKSKGGLGIPSIEALYHNFACSTIWRFLNSTNILFDWWNCKLHSLWKPLNANSSQYWKHLCVIAGNIKHCLSLFIHADSKLSFIWDPWCNGSSIADLMDSSQNASLYSSFADWNVGKIIIGNRWLCLTVLRRILFTTSTSTIKLKATFG</sequence>
<reference evidence="1 2" key="2">
    <citation type="journal article" date="2017" name="Nature">
        <title>The Apostasia genome and the evolution of orchids.</title>
        <authorList>
            <person name="Zhang G.Q."/>
            <person name="Liu K.W."/>
            <person name="Li Z."/>
            <person name="Lohaus R."/>
            <person name="Hsiao Y.Y."/>
            <person name="Niu S.C."/>
            <person name="Wang J.Y."/>
            <person name="Lin Y.C."/>
            <person name="Xu Q."/>
            <person name="Chen L.J."/>
            <person name="Yoshida K."/>
            <person name="Fujiwara S."/>
            <person name="Wang Z.W."/>
            <person name="Zhang Y.Q."/>
            <person name="Mitsuda N."/>
            <person name="Wang M."/>
            <person name="Liu G.H."/>
            <person name="Pecoraro L."/>
            <person name="Huang H.X."/>
            <person name="Xiao X.J."/>
            <person name="Lin M."/>
            <person name="Wu X.Y."/>
            <person name="Wu W.L."/>
            <person name="Chen Y.Y."/>
            <person name="Chang S.B."/>
            <person name="Sakamoto S."/>
            <person name="Ohme-Takagi M."/>
            <person name="Yagi M."/>
            <person name="Zeng S.J."/>
            <person name="Shen C.Y."/>
            <person name="Yeh C.M."/>
            <person name="Luo Y.B."/>
            <person name="Tsai W.C."/>
            <person name="Van de Peer Y."/>
            <person name="Liu Z.J."/>
        </authorList>
    </citation>
    <scope>NUCLEOTIDE SEQUENCE [LARGE SCALE GENOMIC DNA]</scope>
    <source>
        <tissue evidence="1">The whole plant</tissue>
    </source>
</reference>
<organism evidence="1 2">
    <name type="scientific">Dendrobium catenatum</name>
    <dbReference type="NCBI Taxonomy" id="906689"/>
    <lineage>
        <taxon>Eukaryota</taxon>
        <taxon>Viridiplantae</taxon>
        <taxon>Streptophyta</taxon>
        <taxon>Embryophyta</taxon>
        <taxon>Tracheophyta</taxon>
        <taxon>Spermatophyta</taxon>
        <taxon>Magnoliopsida</taxon>
        <taxon>Liliopsida</taxon>
        <taxon>Asparagales</taxon>
        <taxon>Orchidaceae</taxon>
        <taxon>Epidendroideae</taxon>
        <taxon>Malaxideae</taxon>
        <taxon>Dendrobiinae</taxon>
        <taxon>Dendrobium</taxon>
    </lineage>
</organism>
<gene>
    <name evidence="1" type="ORF">MA16_Dca015640</name>
</gene>
<dbReference type="Proteomes" id="UP000233837">
    <property type="component" value="Unassembled WGS sequence"/>
</dbReference>
<dbReference type="PANTHER" id="PTHR33116:SF80">
    <property type="entry name" value="REVERSE TRANSCRIPTASE ZINC-BINDING DOMAIN-CONTAINING PROTEIN"/>
    <property type="match status" value="1"/>
</dbReference>
<protein>
    <submittedName>
        <fullName evidence="1">Ribonuclease H protein</fullName>
    </submittedName>
</protein>
<proteinExistence type="predicted"/>
<evidence type="ECO:0000313" key="1">
    <source>
        <dbReference type="EMBL" id="PKU68138.1"/>
    </source>
</evidence>
<dbReference type="EMBL" id="KZ503120">
    <property type="protein sequence ID" value="PKU68138.1"/>
    <property type="molecule type" value="Genomic_DNA"/>
</dbReference>